<dbReference type="GO" id="GO:0005886">
    <property type="term" value="C:plasma membrane"/>
    <property type="evidence" value="ECO:0007669"/>
    <property type="project" value="UniProtKB-UniRule"/>
</dbReference>
<keyword evidence="3 5" id="KW-1133">Transmembrane helix</keyword>
<dbReference type="OrthoDB" id="1374391at2"/>
<proteinExistence type="inferred from homology"/>
<dbReference type="RefSeq" id="WP_147079302.1">
    <property type="nucleotide sequence ID" value="NZ_BJZT01000028.1"/>
</dbReference>
<evidence type="ECO:0000256" key="1">
    <source>
        <dbReference type="ARBA" id="ARBA00022475"/>
    </source>
</evidence>
<comment type="caution">
    <text evidence="6">The sequence shown here is derived from an EMBL/GenBank/DDBJ whole genome shotgun (WGS) entry which is preliminary data.</text>
</comment>
<organism evidence="6 7">
    <name type="scientific">Methylobacterium haplocladii</name>
    <dbReference type="NCBI Taxonomy" id="1176176"/>
    <lineage>
        <taxon>Bacteria</taxon>
        <taxon>Pseudomonadati</taxon>
        <taxon>Pseudomonadota</taxon>
        <taxon>Alphaproteobacteria</taxon>
        <taxon>Hyphomicrobiales</taxon>
        <taxon>Methylobacteriaceae</taxon>
        <taxon>Methylobacterium</taxon>
    </lineage>
</organism>
<dbReference type="Pfam" id="PF07043">
    <property type="entry name" value="DUF1328"/>
    <property type="match status" value="1"/>
</dbReference>
<comment type="similarity">
    <text evidence="5">Belongs to the UPF0391 family.</text>
</comment>
<evidence type="ECO:0000256" key="2">
    <source>
        <dbReference type="ARBA" id="ARBA00022692"/>
    </source>
</evidence>
<keyword evidence="7" id="KW-1185">Reference proteome</keyword>
<sequence length="58" mass="5876">MLGWAVTFLVVALIAAILGFGGVAGTAMEAAKIVFFVAIALFLISAVSGAVRGRAPRI</sequence>
<dbReference type="PIRSF" id="PIRSF036466">
    <property type="entry name" value="UCP036466"/>
    <property type="match status" value="1"/>
</dbReference>
<comment type="caution">
    <text evidence="5">Lacks conserved residue(s) required for the propagation of feature annotation.</text>
</comment>
<feature type="transmembrane region" description="Helical" evidence="5">
    <location>
        <begin position="33"/>
        <end position="51"/>
    </location>
</feature>
<accession>A0A512IR82</accession>
<dbReference type="Proteomes" id="UP000321258">
    <property type="component" value="Unassembled WGS sequence"/>
</dbReference>
<keyword evidence="1 5" id="KW-1003">Cell membrane</keyword>
<gene>
    <name evidence="6" type="ORF">MHA02_26120</name>
</gene>
<dbReference type="NCBIfam" id="NF010229">
    <property type="entry name" value="PRK13682.1-4"/>
    <property type="match status" value="1"/>
</dbReference>
<protein>
    <recommendedName>
        <fullName evidence="5">UPF0391 membrane protein MHA02_26120</fullName>
    </recommendedName>
</protein>
<dbReference type="NCBIfam" id="NF010228">
    <property type="entry name" value="PRK13682.1-3"/>
    <property type="match status" value="1"/>
</dbReference>
<dbReference type="HAMAP" id="MF_01361">
    <property type="entry name" value="UPF0391"/>
    <property type="match status" value="1"/>
</dbReference>
<dbReference type="EMBL" id="BJZT01000028">
    <property type="protein sequence ID" value="GEP00225.1"/>
    <property type="molecule type" value="Genomic_DNA"/>
</dbReference>
<evidence type="ECO:0000313" key="7">
    <source>
        <dbReference type="Proteomes" id="UP000321258"/>
    </source>
</evidence>
<feature type="transmembrane region" description="Helical" evidence="5">
    <location>
        <begin position="7"/>
        <end position="27"/>
    </location>
</feature>
<evidence type="ECO:0000313" key="6">
    <source>
        <dbReference type="EMBL" id="GEP00225.1"/>
    </source>
</evidence>
<evidence type="ECO:0000256" key="5">
    <source>
        <dbReference type="HAMAP-Rule" id="MF_01361"/>
    </source>
</evidence>
<dbReference type="InterPro" id="IPR009760">
    <property type="entry name" value="DUF1328"/>
</dbReference>
<evidence type="ECO:0000256" key="3">
    <source>
        <dbReference type="ARBA" id="ARBA00022989"/>
    </source>
</evidence>
<reference evidence="6 7" key="1">
    <citation type="submission" date="2019-07" db="EMBL/GenBank/DDBJ databases">
        <title>Whole genome shotgun sequence of Methylobacterium haplocladii NBRC 107714.</title>
        <authorList>
            <person name="Hosoyama A."/>
            <person name="Uohara A."/>
            <person name="Ohji S."/>
            <person name="Ichikawa N."/>
        </authorList>
    </citation>
    <scope>NUCLEOTIDE SEQUENCE [LARGE SCALE GENOMIC DNA]</scope>
    <source>
        <strain evidence="6 7">NBRC 107714</strain>
    </source>
</reference>
<keyword evidence="2 5" id="KW-0812">Transmembrane</keyword>
<evidence type="ECO:0000256" key="4">
    <source>
        <dbReference type="ARBA" id="ARBA00023136"/>
    </source>
</evidence>
<keyword evidence="4 5" id="KW-0472">Membrane</keyword>
<dbReference type="AlphaFoldDB" id="A0A512IR82"/>
<name>A0A512IR82_9HYPH</name>